<protein>
    <submittedName>
        <fullName evidence="1">Uncharacterized protein</fullName>
    </submittedName>
</protein>
<dbReference type="AlphaFoldDB" id="A0A1H8FB43"/>
<accession>A0A1H8FB43</accession>
<reference evidence="1 2" key="1">
    <citation type="submission" date="2016-10" db="EMBL/GenBank/DDBJ databases">
        <authorList>
            <person name="de Groot N.N."/>
        </authorList>
    </citation>
    <scope>NUCLEOTIDE SEQUENCE [LARGE SCALE GENOMIC DNA]</scope>
    <source>
        <strain evidence="1 2">Nl18</strain>
    </source>
</reference>
<evidence type="ECO:0000313" key="2">
    <source>
        <dbReference type="Proteomes" id="UP000183898"/>
    </source>
</evidence>
<name>A0A1H8FB43_9PROT</name>
<proteinExistence type="predicted"/>
<dbReference type="Proteomes" id="UP000183898">
    <property type="component" value="Unassembled WGS sequence"/>
</dbReference>
<organism evidence="1 2">
    <name type="scientific">Nitrosospira multiformis</name>
    <dbReference type="NCBI Taxonomy" id="1231"/>
    <lineage>
        <taxon>Bacteria</taxon>
        <taxon>Pseudomonadati</taxon>
        <taxon>Pseudomonadota</taxon>
        <taxon>Betaproteobacteria</taxon>
        <taxon>Nitrosomonadales</taxon>
        <taxon>Nitrosomonadaceae</taxon>
        <taxon>Nitrosospira</taxon>
    </lineage>
</organism>
<sequence>MGLGLIIAALMVLFFLRAIMIWQRSYYRCFNCSDIRNIQLQLHFLLWFILNPVARHSTRLNAKKHK</sequence>
<dbReference type="EMBL" id="FOCT01000003">
    <property type="protein sequence ID" value="SEN28972.1"/>
    <property type="molecule type" value="Genomic_DNA"/>
</dbReference>
<gene>
    <name evidence="1" type="ORF">SAMN05216404_103279</name>
</gene>
<evidence type="ECO:0000313" key="1">
    <source>
        <dbReference type="EMBL" id="SEN28972.1"/>
    </source>
</evidence>